<gene>
    <name evidence="1" type="ORF">KC19_1G134400</name>
</gene>
<accession>A0A8T0J6T8</accession>
<proteinExistence type="predicted"/>
<comment type="caution">
    <text evidence="1">The sequence shown here is derived from an EMBL/GenBank/DDBJ whole genome shotgun (WGS) entry which is preliminary data.</text>
</comment>
<dbReference type="Proteomes" id="UP000822688">
    <property type="component" value="Chromosome 1"/>
</dbReference>
<evidence type="ECO:0000313" key="2">
    <source>
        <dbReference type="Proteomes" id="UP000822688"/>
    </source>
</evidence>
<reference evidence="1" key="1">
    <citation type="submission" date="2020-06" db="EMBL/GenBank/DDBJ databases">
        <title>WGS assembly of Ceratodon purpureus strain R40.</title>
        <authorList>
            <person name="Carey S.B."/>
            <person name="Jenkins J."/>
            <person name="Shu S."/>
            <person name="Lovell J.T."/>
            <person name="Sreedasyam A."/>
            <person name="Maumus F."/>
            <person name="Tiley G.P."/>
            <person name="Fernandez-Pozo N."/>
            <person name="Barry K."/>
            <person name="Chen C."/>
            <person name="Wang M."/>
            <person name="Lipzen A."/>
            <person name="Daum C."/>
            <person name="Saski C.A."/>
            <person name="Payton A.C."/>
            <person name="Mcbreen J.C."/>
            <person name="Conrad R.E."/>
            <person name="Kollar L.M."/>
            <person name="Olsson S."/>
            <person name="Huttunen S."/>
            <person name="Landis J.B."/>
            <person name="Wickett N.J."/>
            <person name="Johnson M.G."/>
            <person name="Rensing S.A."/>
            <person name="Grimwood J."/>
            <person name="Schmutz J."/>
            <person name="Mcdaniel S.F."/>
        </authorList>
    </citation>
    <scope>NUCLEOTIDE SEQUENCE</scope>
    <source>
        <strain evidence="1">R40</strain>
    </source>
</reference>
<dbReference type="AlphaFoldDB" id="A0A8T0J6T8"/>
<dbReference type="AntiFam" id="ANF00205">
    <property type="entry name" value="Shadow ORF (opposite nemA)"/>
</dbReference>
<dbReference type="EMBL" id="CM026421">
    <property type="protein sequence ID" value="KAG0590906.1"/>
    <property type="molecule type" value="Genomic_DNA"/>
</dbReference>
<keyword evidence="2" id="KW-1185">Reference proteome</keyword>
<sequence>MVETGSLIGDIQRSTHLEPLHQIRVGYEGPSEPHHVRISGAHSFVSRFTGVAPTDQQGSCSLLRQMAILGRPGEVIHNVGELGLCQVDVRQVELIELCEQVREEIFGVCVGPSCVVHTEWRDSNGCLVCTYFVDDSVGYLQQEFAPVLHGASVFVRAVVDGVLHERIQQVAMCSVYFTPVKTFIEKCFEHLENLFHLRPGCNLPSNVQLFSFPFLRRS</sequence>
<evidence type="ECO:0000313" key="1">
    <source>
        <dbReference type="EMBL" id="KAG0590906.1"/>
    </source>
</evidence>
<organism evidence="1 2">
    <name type="scientific">Ceratodon purpureus</name>
    <name type="common">Fire moss</name>
    <name type="synonym">Dicranum purpureum</name>
    <dbReference type="NCBI Taxonomy" id="3225"/>
    <lineage>
        <taxon>Eukaryota</taxon>
        <taxon>Viridiplantae</taxon>
        <taxon>Streptophyta</taxon>
        <taxon>Embryophyta</taxon>
        <taxon>Bryophyta</taxon>
        <taxon>Bryophytina</taxon>
        <taxon>Bryopsida</taxon>
        <taxon>Dicranidae</taxon>
        <taxon>Pseudoditrichales</taxon>
        <taxon>Ditrichaceae</taxon>
        <taxon>Ceratodon</taxon>
    </lineage>
</organism>
<name>A0A8T0J6T8_CERPU</name>
<protein>
    <submittedName>
        <fullName evidence="1">Uncharacterized protein</fullName>
    </submittedName>
</protein>